<evidence type="ECO:0000256" key="3">
    <source>
        <dbReference type="ARBA" id="ARBA00022475"/>
    </source>
</evidence>
<keyword evidence="2 13" id="KW-0813">Transport</keyword>
<keyword evidence="8 13" id="KW-0406">Ion transport</keyword>
<dbReference type="RefSeq" id="WP_242870159.1">
    <property type="nucleotide sequence ID" value="NZ_CACZYW010000003.1"/>
</dbReference>
<dbReference type="InterPro" id="IPR002146">
    <property type="entry name" value="ATP_synth_b/b'su_bac/chlpt"/>
</dbReference>
<keyword evidence="6 13" id="KW-0375">Hydrogen ion transport</keyword>
<evidence type="ECO:0000256" key="5">
    <source>
        <dbReference type="ARBA" id="ARBA00022692"/>
    </source>
</evidence>
<dbReference type="InterPro" id="IPR005864">
    <property type="entry name" value="ATP_synth_F0_bsu_bac"/>
</dbReference>
<evidence type="ECO:0000256" key="13">
    <source>
        <dbReference type="HAMAP-Rule" id="MF_01398"/>
    </source>
</evidence>
<keyword evidence="4 13" id="KW-0138">CF(0)</keyword>
<dbReference type="EMBL" id="FUXA01000004">
    <property type="protein sequence ID" value="SJZ40625.1"/>
    <property type="molecule type" value="Genomic_DNA"/>
</dbReference>
<dbReference type="CDD" id="cd06503">
    <property type="entry name" value="ATP-synt_Fo_b"/>
    <property type="match status" value="1"/>
</dbReference>
<dbReference type="GO" id="GO:0046961">
    <property type="term" value="F:proton-transporting ATPase activity, rotational mechanism"/>
    <property type="evidence" value="ECO:0007669"/>
    <property type="project" value="TreeGrafter"/>
</dbReference>
<keyword evidence="16" id="KW-1185">Reference proteome</keyword>
<sequence>MTDILMFRSTASTAVMAGTGRIFGLDSQLLFDLLFQGIAVFILFLFVGYLLINPVRNILAKRQEKVQSDIENAAKDKEEAALLKAQYDEKLKGIGEEAALILSEAHAKAAKNEAAIIAEAKEEAGRIRTNAQKDAELEKLKVHDEVRTEIINVASAMAGKIVEEAIDQDKQNELLDATLKEIGDDTWQEK</sequence>
<evidence type="ECO:0000313" key="15">
    <source>
        <dbReference type="EMBL" id="SJZ40625.1"/>
    </source>
</evidence>
<evidence type="ECO:0000256" key="4">
    <source>
        <dbReference type="ARBA" id="ARBA00022547"/>
    </source>
</evidence>
<evidence type="ECO:0000256" key="14">
    <source>
        <dbReference type="RuleBase" id="RU003848"/>
    </source>
</evidence>
<keyword evidence="9 13" id="KW-0472">Membrane</keyword>
<evidence type="ECO:0000256" key="10">
    <source>
        <dbReference type="ARBA" id="ARBA00023310"/>
    </source>
</evidence>
<accession>A0A1T4KE46</accession>
<evidence type="ECO:0000256" key="9">
    <source>
        <dbReference type="ARBA" id="ARBA00023136"/>
    </source>
</evidence>
<protein>
    <recommendedName>
        <fullName evidence="13">ATP synthase subunit b</fullName>
    </recommendedName>
    <alternativeName>
        <fullName evidence="13">ATP synthase F(0) sector subunit b</fullName>
    </alternativeName>
    <alternativeName>
        <fullName evidence="13">ATPase subunit I</fullName>
    </alternativeName>
    <alternativeName>
        <fullName evidence="13">F-type ATPase subunit b</fullName>
        <shortName evidence="13">F-ATPase subunit b</shortName>
    </alternativeName>
</protein>
<evidence type="ECO:0000256" key="12">
    <source>
        <dbReference type="ARBA" id="ARBA00037847"/>
    </source>
</evidence>
<dbReference type="Proteomes" id="UP000189857">
    <property type="component" value="Unassembled WGS sequence"/>
</dbReference>
<dbReference type="GO" id="GO:0046933">
    <property type="term" value="F:proton-transporting ATP synthase activity, rotational mechanism"/>
    <property type="evidence" value="ECO:0007669"/>
    <property type="project" value="UniProtKB-UniRule"/>
</dbReference>
<comment type="function">
    <text evidence="11 13">F(1)F(0) ATP synthase produces ATP from ADP in the presence of a proton or sodium gradient. F-type ATPases consist of two structural domains, F(1) containing the extramembraneous catalytic core and F(0) containing the membrane proton channel, linked together by a central stalk and a peripheral stalk. During catalysis, ATP synthesis in the catalytic domain of F(1) is coupled via a rotary mechanism of the central stalk subunits to proton translocation.</text>
</comment>
<dbReference type="GO" id="GO:0005886">
    <property type="term" value="C:plasma membrane"/>
    <property type="evidence" value="ECO:0007669"/>
    <property type="project" value="UniProtKB-SubCell"/>
</dbReference>
<evidence type="ECO:0000256" key="8">
    <source>
        <dbReference type="ARBA" id="ARBA00023065"/>
    </source>
</evidence>
<evidence type="ECO:0000256" key="11">
    <source>
        <dbReference type="ARBA" id="ARBA00025198"/>
    </source>
</evidence>
<organism evidence="15 16">
    <name type="scientific">Eubacterium ruminantium</name>
    <dbReference type="NCBI Taxonomy" id="42322"/>
    <lineage>
        <taxon>Bacteria</taxon>
        <taxon>Bacillati</taxon>
        <taxon>Bacillota</taxon>
        <taxon>Clostridia</taxon>
        <taxon>Eubacteriales</taxon>
        <taxon>Eubacteriaceae</taxon>
        <taxon>Eubacterium</taxon>
    </lineage>
</organism>
<keyword evidence="5 13" id="KW-0812">Transmembrane</keyword>
<comment type="subcellular location">
    <subcellularLocation>
        <location evidence="13">Cell membrane</location>
        <topology evidence="13">Single-pass membrane protein</topology>
    </subcellularLocation>
    <subcellularLocation>
        <location evidence="12">Endomembrane system</location>
        <topology evidence="12">Single-pass membrane protein</topology>
    </subcellularLocation>
</comment>
<dbReference type="GO" id="GO:0012505">
    <property type="term" value="C:endomembrane system"/>
    <property type="evidence" value="ECO:0007669"/>
    <property type="project" value="UniProtKB-SubCell"/>
</dbReference>
<comment type="function">
    <text evidence="13">Component of the F(0) channel, it forms part of the peripheral stalk, linking F(1) to F(0).</text>
</comment>
<proteinExistence type="inferred from homology"/>
<evidence type="ECO:0000256" key="1">
    <source>
        <dbReference type="ARBA" id="ARBA00005513"/>
    </source>
</evidence>
<dbReference type="Pfam" id="PF00430">
    <property type="entry name" value="ATP-synt_B"/>
    <property type="match status" value="1"/>
</dbReference>
<dbReference type="PANTHER" id="PTHR33445">
    <property type="entry name" value="ATP SYNTHASE SUBUNIT B', CHLOROPLASTIC"/>
    <property type="match status" value="1"/>
</dbReference>
<gene>
    <name evidence="13" type="primary">atpF</name>
    <name evidence="15" type="ORF">SAMN02745110_00315</name>
</gene>
<dbReference type="InterPro" id="IPR050059">
    <property type="entry name" value="ATP_synthase_B_chain"/>
</dbReference>
<evidence type="ECO:0000256" key="6">
    <source>
        <dbReference type="ARBA" id="ARBA00022781"/>
    </source>
</evidence>
<dbReference type="HAMAP" id="MF_01398">
    <property type="entry name" value="ATP_synth_b_bprime"/>
    <property type="match status" value="1"/>
</dbReference>
<feature type="transmembrane region" description="Helical" evidence="13">
    <location>
        <begin position="33"/>
        <end position="52"/>
    </location>
</feature>
<name>A0A1T4KE46_9FIRM</name>
<dbReference type="AlphaFoldDB" id="A0A1T4KE46"/>
<comment type="similarity">
    <text evidence="1 13 14">Belongs to the ATPase B chain family.</text>
</comment>
<reference evidence="15 16" key="1">
    <citation type="submission" date="2017-02" db="EMBL/GenBank/DDBJ databases">
        <authorList>
            <person name="Peterson S.W."/>
        </authorList>
    </citation>
    <scope>NUCLEOTIDE SEQUENCE [LARGE SCALE GENOMIC DNA]</scope>
    <source>
        <strain evidence="15 16">ATCC 17233</strain>
    </source>
</reference>
<evidence type="ECO:0000256" key="7">
    <source>
        <dbReference type="ARBA" id="ARBA00022989"/>
    </source>
</evidence>
<keyword evidence="3 13" id="KW-1003">Cell membrane</keyword>
<evidence type="ECO:0000313" key="16">
    <source>
        <dbReference type="Proteomes" id="UP000189857"/>
    </source>
</evidence>
<dbReference type="NCBIfam" id="TIGR01144">
    <property type="entry name" value="ATP_synt_b"/>
    <property type="match status" value="1"/>
</dbReference>
<comment type="subunit">
    <text evidence="13">F-type ATPases have 2 components, F(1) - the catalytic core - and F(0) - the membrane proton channel. F(1) has five subunits: alpha(3), beta(3), gamma(1), delta(1), epsilon(1). F(0) has three main subunits: a(1), b(2) and c(10-14). The alpha and beta chains form an alternating ring which encloses part of the gamma chain. F(1) is attached to F(0) by a central stalk formed by the gamma and epsilon chains, while a peripheral stalk is formed by the delta and b chains.</text>
</comment>
<dbReference type="PANTHER" id="PTHR33445:SF1">
    <property type="entry name" value="ATP SYNTHASE SUBUNIT B"/>
    <property type="match status" value="1"/>
</dbReference>
<keyword evidence="7 13" id="KW-1133">Transmembrane helix</keyword>
<evidence type="ECO:0000256" key="2">
    <source>
        <dbReference type="ARBA" id="ARBA00022448"/>
    </source>
</evidence>
<keyword evidence="10 13" id="KW-0066">ATP synthesis</keyword>
<dbReference type="GO" id="GO:0045259">
    <property type="term" value="C:proton-transporting ATP synthase complex"/>
    <property type="evidence" value="ECO:0007669"/>
    <property type="project" value="UniProtKB-KW"/>
</dbReference>